<evidence type="ECO:0000313" key="2">
    <source>
        <dbReference type="EMBL" id="KMN10176.1"/>
    </source>
</evidence>
<dbReference type="RefSeq" id="WP_048366419.1">
    <property type="nucleotide sequence ID" value="NZ_JYLF01000015.1"/>
</dbReference>
<feature type="signal peptide" evidence="1">
    <location>
        <begin position="1"/>
        <end position="22"/>
    </location>
</feature>
<gene>
    <name evidence="2" type="ORF">TU86_21885</name>
</gene>
<reference evidence="2 3" key="1">
    <citation type="submission" date="2015-02" db="EMBL/GenBank/DDBJ databases">
        <title>Pseudomonas helleri sp. nov. and Pseudomonas weihenstephanensis sp. nov., isolated from raw cows milk.</title>
        <authorList>
            <person name="von Neubeck M."/>
            <person name="Huptas C."/>
            <person name="Wenning M."/>
            <person name="Scherer S."/>
        </authorList>
    </citation>
    <scope>NUCLEOTIDE SEQUENCE [LARGE SCALE GENOMIC DNA]</scope>
    <source>
        <strain evidence="2 3">DSM 29166</strain>
    </source>
</reference>
<dbReference type="Proteomes" id="UP000036325">
    <property type="component" value="Unassembled WGS sequence"/>
</dbReference>
<sequence>MRFINTTLLCVVLIGFFPKVFASTPEKIVQCDGYTVVKNGDVAGDQVNFSGVFNIGQEAVLMVQGDTLRFAKSYKIDPELTLPERTGYGSNKGNLFLHLNTGKLEIFNSRFEEYPVGTVIEHTIATCKPYIVNNVFK</sequence>
<evidence type="ECO:0000256" key="1">
    <source>
        <dbReference type="SAM" id="SignalP"/>
    </source>
</evidence>
<dbReference type="PATRIC" id="fig|1608994.3.peg.550"/>
<dbReference type="STRING" id="1608994.TU86_21885"/>
<protein>
    <submittedName>
        <fullName evidence="2">Uncharacterized protein</fullName>
    </submittedName>
</protein>
<comment type="caution">
    <text evidence="2">The sequence shown here is derived from an EMBL/GenBank/DDBJ whole genome shotgun (WGS) entry which is preliminary data.</text>
</comment>
<proteinExistence type="predicted"/>
<dbReference type="AlphaFoldDB" id="A0A0J6L6R6"/>
<organism evidence="2 3">
    <name type="scientific">Pseudomonas weihenstephanensis</name>
    <dbReference type="NCBI Taxonomy" id="1608994"/>
    <lineage>
        <taxon>Bacteria</taxon>
        <taxon>Pseudomonadati</taxon>
        <taxon>Pseudomonadota</taxon>
        <taxon>Gammaproteobacteria</taxon>
        <taxon>Pseudomonadales</taxon>
        <taxon>Pseudomonadaceae</taxon>
        <taxon>Pseudomonas</taxon>
    </lineage>
</organism>
<evidence type="ECO:0000313" key="3">
    <source>
        <dbReference type="Proteomes" id="UP000036325"/>
    </source>
</evidence>
<name>A0A0J6L6R6_9PSED</name>
<keyword evidence="1" id="KW-0732">Signal</keyword>
<accession>A0A0J6L6R6</accession>
<dbReference type="EMBL" id="JYLF01000015">
    <property type="protein sequence ID" value="KMN10176.1"/>
    <property type="molecule type" value="Genomic_DNA"/>
</dbReference>
<feature type="chain" id="PRO_5005277135" evidence="1">
    <location>
        <begin position="23"/>
        <end position="137"/>
    </location>
</feature>